<gene>
    <name evidence="2" type="ORF">GGR14_003298</name>
</gene>
<evidence type="ECO:0000256" key="1">
    <source>
        <dbReference type="SAM" id="MobiDB-lite"/>
    </source>
</evidence>
<keyword evidence="3" id="KW-1185">Reference proteome</keyword>
<name>A0A7W6MZY5_9BACT</name>
<feature type="region of interest" description="Disordered" evidence="1">
    <location>
        <begin position="1"/>
        <end position="29"/>
    </location>
</feature>
<comment type="caution">
    <text evidence="2">The sequence shown here is derived from an EMBL/GenBank/DDBJ whole genome shotgun (WGS) entry which is preliminary data.</text>
</comment>
<evidence type="ECO:0000313" key="3">
    <source>
        <dbReference type="Proteomes" id="UP000546007"/>
    </source>
</evidence>
<dbReference type="Proteomes" id="UP000546007">
    <property type="component" value="Unassembled WGS sequence"/>
</dbReference>
<protein>
    <submittedName>
        <fullName evidence="2">Uncharacterized protein</fullName>
    </submittedName>
</protein>
<proteinExistence type="predicted"/>
<dbReference type="AlphaFoldDB" id="A0A7W6MZY5"/>
<organism evidence="2 3">
    <name type="scientific">Butyricimonas faecihominis</name>
    <dbReference type="NCBI Taxonomy" id="1472416"/>
    <lineage>
        <taxon>Bacteria</taxon>
        <taxon>Pseudomonadati</taxon>
        <taxon>Bacteroidota</taxon>
        <taxon>Bacteroidia</taxon>
        <taxon>Bacteroidales</taxon>
        <taxon>Odoribacteraceae</taxon>
        <taxon>Butyricimonas</taxon>
    </lineage>
</organism>
<sequence>MRSACSRKYLPLTEISSGSPGPAPTISMNPRRSTVRFMATAKVKSLPSLSLPFCFSRSRRVFPVDFRAAASATLGEEVTSRTFSEGLGTEMFRSSSGEYESIESIKL</sequence>
<reference evidence="2 3" key="1">
    <citation type="submission" date="2020-08" db="EMBL/GenBank/DDBJ databases">
        <title>Genomic Encyclopedia of Type Strains, Phase IV (KMG-IV): sequencing the most valuable type-strain genomes for metagenomic binning, comparative biology and taxonomic classification.</title>
        <authorList>
            <person name="Goeker M."/>
        </authorList>
    </citation>
    <scope>NUCLEOTIDE SEQUENCE [LARGE SCALE GENOMIC DNA]</scope>
    <source>
        <strain evidence="2 3">DSM 105721</strain>
    </source>
</reference>
<evidence type="ECO:0000313" key="2">
    <source>
        <dbReference type="EMBL" id="MBB4027486.1"/>
    </source>
</evidence>
<dbReference type="EMBL" id="JACIES010000010">
    <property type="protein sequence ID" value="MBB4027486.1"/>
    <property type="molecule type" value="Genomic_DNA"/>
</dbReference>
<accession>A0A7W6MZY5</accession>